<dbReference type="Proteomes" id="UP000680206">
    <property type="component" value="Unassembled WGS sequence"/>
</dbReference>
<reference evidence="1 2" key="1">
    <citation type="submission" date="2021-03" db="EMBL/GenBank/DDBJ databases">
        <title>Actinomadura violae sp. nov., isolated from lichen in Thailand.</title>
        <authorList>
            <person name="Kanchanasin P."/>
            <person name="Saeng-In P."/>
            <person name="Phongsopitanun W."/>
            <person name="Yuki M."/>
            <person name="Kudo T."/>
            <person name="Ohkuma M."/>
            <person name="Tanasupawat S."/>
        </authorList>
    </citation>
    <scope>NUCLEOTIDE SEQUENCE [LARGE SCALE GENOMIC DNA]</scope>
    <source>
        <strain evidence="1 2">LCR2-06</strain>
    </source>
</reference>
<evidence type="ECO:0000313" key="2">
    <source>
        <dbReference type="Proteomes" id="UP000680206"/>
    </source>
</evidence>
<evidence type="ECO:0000313" key="1">
    <source>
        <dbReference type="EMBL" id="MBO2456111.1"/>
    </source>
</evidence>
<name>A0ABS3RHL7_9ACTN</name>
<keyword evidence="2" id="KW-1185">Reference proteome</keyword>
<dbReference type="RefSeq" id="WP_208235706.1">
    <property type="nucleotide sequence ID" value="NZ_JAGEPF010000001.1"/>
</dbReference>
<protein>
    <submittedName>
        <fullName evidence="1">Uncharacterized protein</fullName>
    </submittedName>
</protein>
<proteinExistence type="predicted"/>
<gene>
    <name evidence="1" type="ORF">J4709_00740</name>
</gene>
<comment type="caution">
    <text evidence="1">The sequence shown here is derived from an EMBL/GenBank/DDBJ whole genome shotgun (WGS) entry which is preliminary data.</text>
</comment>
<organism evidence="1 2">
    <name type="scientific">Actinomadura violacea</name>
    <dbReference type="NCBI Taxonomy" id="2819934"/>
    <lineage>
        <taxon>Bacteria</taxon>
        <taxon>Bacillati</taxon>
        <taxon>Actinomycetota</taxon>
        <taxon>Actinomycetes</taxon>
        <taxon>Streptosporangiales</taxon>
        <taxon>Thermomonosporaceae</taxon>
        <taxon>Actinomadura</taxon>
    </lineage>
</organism>
<dbReference type="EMBL" id="JAGEPF010000001">
    <property type="protein sequence ID" value="MBO2456111.1"/>
    <property type="molecule type" value="Genomic_DNA"/>
</dbReference>
<accession>A0ABS3RHL7</accession>
<sequence>MVNRLPVRNLTNEFLCLVVEPLGEDFWLKPQETLVVTYTADDGHDSELSMVVATDHVQAWINEGDPCNFKVTDGSGAEVTCGHQRPPGGFAHSPED</sequence>